<protein>
    <submittedName>
        <fullName evidence="1">Uncharacterized protein</fullName>
    </submittedName>
</protein>
<keyword evidence="2" id="KW-1185">Reference proteome</keyword>
<comment type="caution">
    <text evidence="1">The sequence shown here is derived from an EMBL/GenBank/DDBJ whole genome shotgun (WGS) entry which is preliminary data.</text>
</comment>
<evidence type="ECO:0000313" key="2">
    <source>
        <dbReference type="Proteomes" id="UP000825935"/>
    </source>
</evidence>
<accession>A0A8T2RYE5</accession>
<reference evidence="1" key="1">
    <citation type="submission" date="2021-08" db="EMBL/GenBank/DDBJ databases">
        <title>WGS assembly of Ceratopteris richardii.</title>
        <authorList>
            <person name="Marchant D.B."/>
            <person name="Chen G."/>
            <person name="Jenkins J."/>
            <person name="Shu S."/>
            <person name="Leebens-Mack J."/>
            <person name="Grimwood J."/>
            <person name="Schmutz J."/>
            <person name="Soltis P."/>
            <person name="Soltis D."/>
            <person name="Chen Z.-H."/>
        </authorList>
    </citation>
    <scope>NUCLEOTIDE SEQUENCE</scope>
    <source>
        <strain evidence="1">Whitten #5841</strain>
        <tissue evidence="1">Leaf</tissue>
    </source>
</reference>
<evidence type="ECO:0000313" key="1">
    <source>
        <dbReference type="EMBL" id="KAH7300443.1"/>
    </source>
</evidence>
<name>A0A8T2RYE5_CERRI</name>
<proteinExistence type="predicted"/>
<dbReference type="Proteomes" id="UP000825935">
    <property type="component" value="Chromosome 24"/>
</dbReference>
<organism evidence="1 2">
    <name type="scientific">Ceratopteris richardii</name>
    <name type="common">Triangle waterfern</name>
    <dbReference type="NCBI Taxonomy" id="49495"/>
    <lineage>
        <taxon>Eukaryota</taxon>
        <taxon>Viridiplantae</taxon>
        <taxon>Streptophyta</taxon>
        <taxon>Embryophyta</taxon>
        <taxon>Tracheophyta</taxon>
        <taxon>Polypodiopsida</taxon>
        <taxon>Polypodiidae</taxon>
        <taxon>Polypodiales</taxon>
        <taxon>Pteridineae</taxon>
        <taxon>Pteridaceae</taxon>
        <taxon>Parkerioideae</taxon>
        <taxon>Ceratopteris</taxon>
    </lineage>
</organism>
<sequence>MRNKTNPSWMNAFIVPSWSSSELGALMLTVVPRIDNVTALLLLHKYPLLMITYSLIPHSFSYHLVLVPKNEITFFLLPLSLPLIYLLGSPHKNEQPLFDRKQLLMSRVEYYFLSEDNIWIG</sequence>
<dbReference type="AlphaFoldDB" id="A0A8T2RYE5"/>
<dbReference type="EMBL" id="CM035429">
    <property type="protein sequence ID" value="KAH7300443.1"/>
    <property type="molecule type" value="Genomic_DNA"/>
</dbReference>
<gene>
    <name evidence="1" type="ORF">KP509_24G063200</name>
</gene>